<keyword evidence="9" id="KW-0249">Electron transport</keyword>
<keyword evidence="15" id="KW-1185">Reference proteome</keyword>
<dbReference type="EMBL" id="LJIJ01001393">
    <property type="protein sequence ID" value="ODM91867.1"/>
    <property type="molecule type" value="Genomic_DNA"/>
</dbReference>
<evidence type="ECO:0000256" key="6">
    <source>
        <dbReference type="ARBA" id="ARBA00022448"/>
    </source>
</evidence>
<evidence type="ECO:0000256" key="10">
    <source>
        <dbReference type="ARBA" id="ARBA00023128"/>
    </source>
</evidence>
<evidence type="ECO:0000256" key="9">
    <source>
        <dbReference type="ARBA" id="ARBA00022982"/>
    </source>
</evidence>
<comment type="similarity">
    <text evidence="4">Belongs to the complex I NDUFB7 subunit family.</text>
</comment>
<dbReference type="PANTHER" id="PTHR20900:SF0">
    <property type="entry name" value="NADH DEHYDROGENASE [UBIQUINONE] 1 BETA SUBCOMPLEX SUBUNIT 7"/>
    <property type="match status" value="1"/>
</dbReference>
<evidence type="ECO:0000256" key="2">
    <source>
        <dbReference type="ARBA" id="ARBA00004569"/>
    </source>
</evidence>
<comment type="caution">
    <text evidence="14">The sequence shown here is derived from an EMBL/GenBank/DDBJ whole genome shotgun (WGS) entry which is preliminary data.</text>
</comment>
<keyword evidence="14" id="KW-0830">Ubiquinone</keyword>
<keyword evidence="7" id="KW-0679">Respiratory chain</keyword>
<gene>
    <name evidence="14" type="ORF">Ocin01_14817</name>
</gene>
<evidence type="ECO:0000313" key="15">
    <source>
        <dbReference type="Proteomes" id="UP000094527"/>
    </source>
</evidence>
<comment type="subcellular location">
    <subcellularLocation>
        <location evidence="3">Mitochondrion inner membrane</location>
        <topology evidence="3">Peripheral membrane protein</topology>
    </subcellularLocation>
    <subcellularLocation>
        <location evidence="2">Mitochondrion intermembrane space</location>
    </subcellularLocation>
</comment>
<organism evidence="14 15">
    <name type="scientific">Orchesella cincta</name>
    <name type="common">Springtail</name>
    <name type="synonym">Podura cincta</name>
    <dbReference type="NCBI Taxonomy" id="48709"/>
    <lineage>
        <taxon>Eukaryota</taxon>
        <taxon>Metazoa</taxon>
        <taxon>Ecdysozoa</taxon>
        <taxon>Arthropoda</taxon>
        <taxon>Hexapoda</taxon>
        <taxon>Collembola</taxon>
        <taxon>Entomobryomorpha</taxon>
        <taxon>Entomobryoidea</taxon>
        <taxon>Orchesellidae</taxon>
        <taxon>Orchesellinae</taxon>
        <taxon>Orchesella</taxon>
    </lineage>
</organism>
<sequence length="140" mass="16665">MGGTVSSRPPASPVIILEKPLSKTTPDWKTGELCADPNYGFEEQGKRRKERVMVATEAEMISAKVPPKLRDFCAHHYINFEKCKKDKFPFVYRCHPEKHNYEHCQYEDYLIRMKDYERERRLLHRKLRKEKKNGGRNHDE</sequence>
<evidence type="ECO:0000256" key="13">
    <source>
        <dbReference type="SAM" id="Coils"/>
    </source>
</evidence>
<feature type="coiled-coil region" evidence="13">
    <location>
        <begin position="106"/>
        <end position="133"/>
    </location>
</feature>
<proteinExistence type="inferred from homology"/>
<dbReference type="InterPro" id="IPR008698">
    <property type="entry name" value="NDUB7"/>
</dbReference>
<dbReference type="OrthoDB" id="268414at2759"/>
<evidence type="ECO:0000256" key="8">
    <source>
        <dbReference type="ARBA" id="ARBA00022792"/>
    </source>
</evidence>
<dbReference type="OMA" id="RIACKES"/>
<dbReference type="STRING" id="48709.A0A1D2MFT7"/>
<evidence type="ECO:0000256" key="12">
    <source>
        <dbReference type="ARBA" id="ARBA00023157"/>
    </source>
</evidence>
<keyword evidence="10" id="KW-0496">Mitochondrion</keyword>
<evidence type="ECO:0000256" key="7">
    <source>
        <dbReference type="ARBA" id="ARBA00022660"/>
    </source>
</evidence>
<dbReference type="GO" id="GO:0005758">
    <property type="term" value="C:mitochondrial intermembrane space"/>
    <property type="evidence" value="ECO:0007669"/>
    <property type="project" value="UniProtKB-SubCell"/>
</dbReference>
<protein>
    <recommendedName>
        <fullName evidence="5">NADH dehydrogenase [ubiquinone] 1 beta subcomplex subunit 7</fullName>
    </recommendedName>
</protein>
<evidence type="ECO:0000256" key="3">
    <source>
        <dbReference type="ARBA" id="ARBA00004637"/>
    </source>
</evidence>
<evidence type="ECO:0000256" key="5">
    <source>
        <dbReference type="ARBA" id="ARBA00018677"/>
    </source>
</evidence>
<accession>A0A1D2MFT7</accession>
<evidence type="ECO:0000256" key="11">
    <source>
        <dbReference type="ARBA" id="ARBA00023136"/>
    </source>
</evidence>
<dbReference type="AlphaFoldDB" id="A0A1D2MFT7"/>
<keyword evidence="6" id="KW-0813">Transport</keyword>
<keyword evidence="13" id="KW-0175">Coiled coil</keyword>
<keyword evidence="8" id="KW-0999">Mitochondrion inner membrane</keyword>
<evidence type="ECO:0000256" key="4">
    <source>
        <dbReference type="ARBA" id="ARBA00008006"/>
    </source>
</evidence>
<evidence type="ECO:0000256" key="1">
    <source>
        <dbReference type="ARBA" id="ARBA00003195"/>
    </source>
</evidence>
<evidence type="ECO:0000313" key="14">
    <source>
        <dbReference type="EMBL" id="ODM91867.1"/>
    </source>
</evidence>
<keyword evidence="11" id="KW-0472">Membrane</keyword>
<comment type="function">
    <text evidence="1">Accessory subunit of the mitochondrial membrane respiratory chain NADH dehydrogenase (Complex I), that is believed not to be involved in catalysis. Complex I functions in the transfer of electrons from NADH to the respiratory chain. The immediate electron acceptor for the enzyme is believed to be ubiquinone.</text>
</comment>
<dbReference type="Pfam" id="PF05676">
    <property type="entry name" value="NDUF_B7"/>
    <property type="match status" value="1"/>
</dbReference>
<name>A0A1D2MFT7_ORCCI</name>
<dbReference type="GO" id="GO:0005743">
    <property type="term" value="C:mitochondrial inner membrane"/>
    <property type="evidence" value="ECO:0007669"/>
    <property type="project" value="UniProtKB-SubCell"/>
</dbReference>
<dbReference type="Proteomes" id="UP000094527">
    <property type="component" value="Unassembled WGS sequence"/>
</dbReference>
<reference evidence="14 15" key="1">
    <citation type="journal article" date="2016" name="Genome Biol. Evol.">
        <title>Gene Family Evolution Reflects Adaptation to Soil Environmental Stressors in the Genome of the Collembolan Orchesella cincta.</title>
        <authorList>
            <person name="Faddeeva-Vakhrusheva A."/>
            <person name="Derks M.F."/>
            <person name="Anvar S.Y."/>
            <person name="Agamennone V."/>
            <person name="Suring W."/>
            <person name="Smit S."/>
            <person name="van Straalen N.M."/>
            <person name="Roelofs D."/>
        </authorList>
    </citation>
    <scope>NUCLEOTIDE SEQUENCE [LARGE SCALE GENOMIC DNA]</scope>
    <source>
        <tissue evidence="14">Mixed pool</tissue>
    </source>
</reference>
<keyword evidence="12" id="KW-1015">Disulfide bond</keyword>
<dbReference type="PANTHER" id="PTHR20900">
    <property type="entry name" value="NADH:UBIQUINONE OXIDOREDUCTASE B18-LIKE SUBUNIT"/>
    <property type="match status" value="1"/>
</dbReference>